<keyword evidence="2 6" id="KW-0288">FMN</keyword>
<evidence type="ECO:0000256" key="6">
    <source>
        <dbReference type="HAMAP-Rule" id="MF_01216"/>
    </source>
</evidence>
<feature type="domain" description="Flavodoxin-like fold" evidence="7">
    <location>
        <begin position="5"/>
        <end position="189"/>
    </location>
</feature>
<dbReference type="EC" id="1.7.1.17" evidence="6"/>
<comment type="cofactor">
    <cofactor evidence="6">
        <name>FMN</name>
        <dbReference type="ChEBI" id="CHEBI:58210"/>
    </cofactor>
    <text evidence="6">Binds 1 FMN per subunit.</text>
</comment>
<feature type="binding site" evidence="6">
    <location>
        <begin position="19"/>
        <end position="21"/>
    </location>
    <ligand>
        <name>FMN</name>
        <dbReference type="ChEBI" id="CHEBI:58210"/>
    </ligand>
</feature>
<accession>A0A839URG1</accession>
<keyword evidence="4 6" id="KW-0520">NAD</keyword>
<comment type="catalytic activity">
    <reaction evidence="5">
        <text>N,N-dimethyl-1,4-phenylenediamine + anthranilate + 2 NAD(+) = 2-(4-dimethylaminophenyl)diazenylbenzoate + 2 NADH + 2 H(+)</text>
        <dbReference type="Rhea" id="RHEA:55872"/>
        <dbReference type="ChEBI" id="CHEBI:15378"/>
        <dbReference type="ChEBI" id="CHEBI:15783"/>
        <dbReference type="ChEBI" id="CHEBI:16567"/>
        <dbReference type="ChEBI" id="CHEBI:57540"/>
        <dbReference type="ChEBI" id="CHEBI:57945"/>
        <dbReference type="ChEBI" id="CHEBI:71579"/>
        <dbReference type="EC" id="1.7.1.17"/>
    </reaction>
    <physiologicalReaction direction="right-to-left" evidence="5">
        <dbReference type="Rhea" id="RHEA:55874"/>
    </physiologicalReaction>
</comment>
<gene>
    <name evidence="6" type="primary">azoR</name>
    <name evidence="8" type="ORF">FHS30_002267</name>
</gene>
<dbReference type="GO" id="GO:0016655">
    <property type="term" value="F:oxidoreductase activity, acting on NAD(P)H, quinone or similar compound as acceptor"/>
    <property type="evidence" value="ECO:0007669"/>
    <property type="project" value="InterPro"/>
</dbReference>
<evidence type="ECO:0000313" key="9">
    <source>
        <dbReference type="Proteomes" id="UP000559987"/>
    </source>
</evidence>
<proteinExistence type="inferred from homology"/>
<feature type="binding site" evidence="6">
    <location>
        <begin position="137"/>
        <end position="140"/>
    </location>
    <ligand>
        <name>FMN</name>
        <dbReference type="ChEBI" id="CHEBI:58210"/>
    </ligand>
</feature>
<evidence type="ECO:0000259" key="7">
    <source>
        <dbReference type="Pfam" id="PF02525"/>
    </source>
</evidence>
<evidence type="ECO:0000313" key="8">
    <source>
        <dbReference type="EMBL" id="MBB3169059.1"/>
    </source>
</evidence>
<comment type="similarity">
    <text evidence="6">Belongs to the azoreductase type 1 family.</text>
</comment>
<dbReference type="GO" id="GO:0016652">
    <property type="term" value="F:oxidoreductase activity, acting on NAD(P)H as acceptor"/>
    <property type="evidence" value="ECO:0007669"/>
    <property type="project" value="UniProtKB-UniRule"/>
</dbReference>
<keyword evidence="9" id="KW-1185">Reference proteome</keyword>
<keyword evidence="3 6" id="KW-0560">Oxidoreductase</keyword>
<comment type="caution">
    <text evidence="8">The sequence shown here is derived from an EMBL/GenBank/DDBJ whole genome shotgun (WGS) entry which is preliminary data.</text>
</comment>
<feature type="binding site" evidence="6">
    <location>
        <begin position="93"/>
        <end position="96"/>
    </location>
    <ligand>
        <name>FMN</name>
        <dbReference type="ChEBI" id="CHEBI:58210"/>
    </ligand>
</feature>
<reference evidence="8 9" key="1">
    <citation type="submission" date="2020-08" db="EMBL/GenBank/DDBJ databases">
        <title>Genomic Encyclopedia of Type Strains, Phase III (KMG-III): the genomes of soil and plant-associated and newly described type strains.</title>
        <authorList>
            <person name="Whitman W."/>
        </authorList>
    </citation>
    <scope>NUCLEOTIDE SEQUENCE [LARGE SCALE GENOMIC DNA]</scope>
    <source>
        <strain evidence="8 9">CECT 8571</strain>
    </source>
</reference>
<dbReference type="EMBL" id="JACHXZ010000003">
    <property type="protein sequence ID" value="MBB3169059.1"/>
    <property type="molecule type" value="Genomic_DNA"/>
</dbReference>
<dbReference type="EC" id="1.6.5.-" evidence="6"/>
<comment type="subunit">
    <text evidence="6">Homodimer.</text>
</comment>
<dbReference type="Gene3D" id="3.40.50.360">
    <property type="match status" value="1"/>
</dbReference>
<dbReference type="Pfam" id="PF02525">
    <property type="entry name" value="Flavodoxin_2"/>
    <property type="match status" value="1"/>
</dbReference>
<dbReference type="GO" id="GO:0010181">
    <property type="term" value="F:FMN binding"/>
    <property type="evidence" value="ECO:0007669"/>
    <property type="project" value="UniProtKB-UniRule"/>
</dbReference>
<feature type="binding site" evidence="6">
    <location>
        <position position="13"/>
    </location>
    <ligand>
        <name>FMN</name>
        <dbReference type="ChEBI" id="CHEBI:58210"/>
    </ligand>
</feature>
<name>A0A839URG1_9GAMM</name>
<evidence type="ECO:0000256" key="3">
    <source>
        <dbReference type="ARBA" id="ARBA00023002"/>
    </source>
</evidence>
<evidence type="ECO:0000256" key="2">
    <source>
        <dbReference type="ARBA" id="ARBA00022643"/>
    </source>
</evidence>
<dbReference type="RefSeq" id="WP_246341287.1">
    <property type="nucleotide sequence ID" value="NZ_JACHXZ010000003.1"/>
</dbReference>
<evidence type="ECO:0000256" key="4">
    <source>
        <dbReference type="ARBA" id="ARBA00023027"/>
    </source>
</evidence>
<evidence type="ECO:0000256" key="5">
    <source>
        <dbReference type="ARBA" id="ARBA00048542"/>
    </source>
</evidence>
<dbReference type="InterPro" id="IPR003680">
    <property type="entry name" value="Flavodoxin_fold"/>
</dbReference>
<comment type="function">
    <text evidence="6">Quinone reductase that provides resistance to thiol-specific stress caused by electrophilic quinones.</text>
</comment>
<dbReference type="SUPFAM" id="SSF52218">
    <property type="entry name" value="Flavoproteins"/>
    <property type="match status" value="1"/>
</dbReference>
<comment type="catalytic activity">
    <reaction evidence="6">
        <text>2 a quinone + NADH + H(+) = 2 a 1,4-benzosemiquinone + NAD(+)</text>
        <dbReference type="Rhea" id="RHEA:65952"/>
        <dbReference type="ChEBI" id="CHEBI:15378"/>
        <dbReference type="ChEBI" id="CHEBI:57540"/>
        <dbReference type="ChEBI" id="CHEBI:57945"/>
        <dbReference type="ChEBI" id="CHEBI:132124"/>
        <dbReference type="ChEBI" id="CHEBI:134225"/>
    </reaction>
</comment>
<dbReference type="InterPro" id="IPR029039">
    <property type="entry name" value="Flavoprotein-like_sf"/>
</dbReference>
<dbReference type="GO" id="GO:0009055">
    <property type="term" value="F:electron transfer activity"/>
    <property type="evidence" value="ECO:0007669"/>
    <property type="project" value="UniProtKB-UniRule"/>
</dbReference>
<dbReference type="Proteomes" id="UP000559987">
    <property type="component" value="Unassembled WGS sequence"/>
</dbReference>
<dbReference type="InterPro" id="IPR023048">
    <property type="entry name" value="NADH:quinone_OxRdtase_FMN_depd"/>
</dbReference>
<organism evidence="8 9">
    <name type="scientific">Simiduia aestuariiviva</name>
    <dbReference type="NCBI Taxonomy" id="1510459"/>
    <lineage>
        <taxon>Bacteria</taxon>
        <taxon>Pseudomonadati</taxon>
        <taxon>Pseudomonadota</taxon>
        <taxon>Gammaproteobacteria</taxon>
        <taxon>Cellvibrionales</taxon>
        <taxon>Cellvibrionaceae</taxon>
        <taxon>Simiduia</taxon>
    </lineage>
</organism>
<protein>
    <recommendedName>
        <fullName evidence="6">FMN dependent NADH:quinone oxidoreductase</fullName>
        <ecNumber evidence="6">1.6.5.-</ecNumber>
    </recommendedName>
    <alternativeName>
        <fullName evidence="6">Azo-dye reductase</fullName>
    </alternativeName>
    <alternativeName>
        <fullName evidence="6">FMN-dependent NADH-azo compound oxidoreductase</fullName>
    </alternativeName>
    <alternativeName>
        <fullName evidence="6">FMN-dependent NADH-azoreductase</fullName>
        <ecNumber evidence="6">1.7.1.17</ecNumber>
    </alternativeName>
</protein>
<dbReference type="PANTHER" id="PTHR43741:SF2">
    <property type="entry name" value="FMN-DEPENDENT NADH:QUINONE OXIDOREDUCTASE"/>
    <property type="match status" value="1"/>
</dbReference>
<dbReference type="PANTHER" id="PTHR43741">
    <property type="entry name" value="FMN-DEPENDENT NADH-AZOREDUCTASE 1"/>
    <property type="match status" value="1"/>
</dbReference>
<dbReference type="InterPro" id="IPR050104">
    <property type="entry name" value="FMN-dep_NADH:Q_OxRdtase_AzoR1"/>
</dbReference>
<comment type="function">
    <text evidence="6">Also exhibits azoreductase activity. Catalyzes the reductive cleavage of the azo bond in aromatic azo compounds to the corresponding amines.</text>
</comment>
<keyword evidence="1 6" id="KW-0285">Flavoprotein</keyword>
<dbReference type="HAMAP" id="MF_01216">
    <property type="entry name" value="Azoreductase_type1"/>
    <property type="match status" value="1"/>
</dbReference>
<sequence>MSSNMQLLVIRTSILGDQSSSNKLIDHWIAEHRPSHVIERNLAADPIPHLDGERFAAINASEPNATQAPIQALSDELIAEIERADAIVIGLPMYNFGVPSQVKAWMDHLARAGRTFRYTDQGPKGLLADKPVTVLATRGGAYADTPHDHQAPFVAQFLGFIGLKNVNFIYAETLASAQRDDVLASARSVIAAA</sequence>
<dbReference type="AlphaFoldDB" id="A0A839URG1"/>
<evidence type="ECO:0000256" key="1">
    <source>
        <dbReference type="ARBA" id="ARBA00022630"/>
    </source>
</evidence>